<organism evidence="6 7">
    <name type="scientific">Alcanivorax quisquiliarum</name>
    <dbReference type="NCBI Taxonomy" id="2933565"/>
    <lineage>
        <taxon>Bacteria</taxon>
        <taxon>Pseudomonadati</taxon>
        <taxon>Pseudomonadota</taxon>
        <taxon>Gammaproteobacteria</taxon>
        <taxon>Oceanospirillales</taxon>
        <taxon>Alcanivoracaceae</taxon>
        <taxon>Alcanivorax</taxon>
    </lineage>
</organism>
<keyword evidence="3 6" id="KW-0645">Protease</keyword>
<dbReference type="PROSITE" id="PS00134">
    <property type="entry name" value="TRYPSIN_HIS"/>
    <property type="match status" value="1"/>
</dbReference>
<evidence type="ECO:0000256" key="3">
    <source>
        <dbReference type="RuleBase" id="RU363034"/>
    </source>
</evidence>
<sequence>MYRALTAGLLLLCSHANSHASAYAGLHISNDASPHIPAPAITPRIYHGSDARPGDWPWITYVAAGSPDFVTQFCGGVLIAPELLLSAAHCVFVGTTRITELHASLEPMSRPISTADFDATAVEQSGEVRILPHPDYQPGAELYEHDIVLVKLDTALHPARFPVLGAPADIAALERLPAAARRGAVQVAGWGTTDASGQLPQRLQQVALDYIPHAQCRSQWRSYTSRLAITATMLCAAGAGPSLPAPDTCAGDSGGPLVRGTPDTGRLLGLTSFGKACGVINPPGVYTDVTGYIGWLEQAATTLGQPLVDIATSLPDRVRAGIGATTTVRWQVRNESLRTTADGIAFSLAVPAGLNIDNFQGASCQQSGATINCQLSQPLGHGSAHTISMDIAHLGDTELSTPLTVRVTQQQHDYRGDNNAGTIMLTFTDRPAPSRSSGGAGYWLPMLAALALLRRRRAAFSHISR</sequence>
<dbReference type="PROSITE" id="PS50240">
    <property type="entry name" value="TRYPSIN_DOM"/>
    <property type="match status" value="1"/>
</dbReference>
<dbReference type="SUPFAM" id="SSF50494">
    <property type="entry name" value="Trypsin-like serine proteases"/>
    <property type="match status" value="1"/>
</dbReference>
<evidence type="ECO:0000256" key="4">
    <source>
        <dbReference type="SAM" id="SignalP"/>
    </source>
</evidence>
<accession>A0ABT0E918</accession>
<dbReference type="SMART" id="SM00020">
    <property type="entry name" value="Tryp_SPc"/>
    <property type="match status" value="1"/>
</dbReference>
<dbReference type="InterPro" id="IPR050430">
    <property type="entry name" value="Peptidase_S1"/>
</dbReference>
<dbReference type="Pfam" id="PF00089">
    <property type="entry name" value="Trypsin"/>
    <property type="match status" value="1"/>
</dbReference>
<dbReference type="RefSeq" id="WP_246952692.1">
    <property type="nucleotide sequence ID" value="NZ_JALKII010000007.1"/>
</dbReference>
<evidence type="ECO:0000256" key="1">
    <source>
        <dbReference type="ARBA" id="ARBA00007664"/>
    </source>
</evidence>
<dbReference type="InterPro" id="IPR009003">
    <property type="entry name" value="Peptidase_S1_PA"/>
</dbReference>
<dbReference type="InterPro" id="IPR001314">
    <property type="entry name" value="Peptidase_S1A"/>
</dbReference>
<dbReference type="PROSITE" id="PS00135">
    <property type="entry name" value="TRYPSIN_SER"/>
    <property type="match status" value="1"/>
</dbReference>
<evidence type="ECO:0000313" key="6">
    <source>
        <dbReference type="EMBL" id="MCK0538247.1"/>
    </source>
</evidence>
<keyword evidence="3" id="KW-0378">Hydrolase</keyword>
<dbReference type="Gene3D" id="2.40.10.10">
    <property type="entry name" value="Trypsin-like serine proteases"/>
    <property type="match status" value="1"/>
</dbReference>
<dbReference type="InterPro" id="IPR001254">
    <property type="entry name" value="Trypsin_dom"/>
</dbReference>
<protein>
    <submittedName>
        <fullName evidence="6">Serine protease</fullName>
    </submittedName>
</protein>
<dbReference type="PRINTS" id="PR00722">
    <property type="entry name" value="CHYMOTRYPSIN"/>
</dbReference>
<keyword evidence="2" id="KW-1015">Disulfide bond</keyword>
<dbReference type="PANTHER" id="PTHR24276:SF98">
    <property type="entry name" value="FI18310P1-RELATED"/>
    <property type="match status" value="1"/>
</dbReference>
<comment type="similarity">
    <text evidence="1">Belongs to the peptidase S1 family.</text>
</comment>
<dbReference type="CDD" id="cd00190">
    <property type="entry name" value="Tryp_SPc"/>
    <property type="match status" value="1"/>
</dbReference>
<dbReference type="PANTHER" id="PTHR24276">
    <property type="entry name" value="POLYSERASE-RELATED"/>
    <property type="match status" value="1"/>
</dbReference>
<evidence type="ECO:0000259" key="5">
    <source>
        <dbReference type="PROSITE" id="PS50240"/>
    </source>
</evidence>
<evidence type="ECO:0000313" key="7">
    <source>
        <dbReference type="Proteomes" id="UP001165524"/>
    </source>
</evidence>
<name>A0ABT0E918_9GAMM</name>
<dbReference type="InterPro" id="IPR043504">
    <property type="entry name" value="Peptidase_S1_PA_chymotrypsin"/>
</dbReference>
<comment type="caution">
    <text evidence="6">The sequence shown here is derived from an EMBL/GenBank/DDBJ whole genome shotgun (WGS) entry which is preliminary data.</text>
</comment>
<gene>
    <name evidence="6" type="ORF">MU846_11055</name>
</gene>
<dbReference type="Proteomes" id="UP001165524">
    <property type="component" value="Unassembled WGS sequence"/>
</dbReference>
<evidence type="ECO:0000256" key="2">
    <source>
        <dbReference type="ARBA" id="ARBA00023157"/>
    </source>
</evidence>
<feature type="chain" id="PRO_5046662476" evidence="4">
    <location>
        <begin position="21"/>
        <end position="465"/>
    </location>
</feature>
<proteinExistence type="inferred from homology"/>
<keyword evidence="4" id="KW-0732">Signal</keyword>
<keyword evidence="3" id="KW-0720">Serine protease</keyword>
<dbReference type="GO" id="GO:0008233">
    <property type="term" value="F:peptidase activity"/>
    <property type="evidence" value="ECO:0007669"/>
    <property type="project" value="UniProtKB-KW"/>
</dbReference>
<feature type="domain" description="Peptidase S1" evidence="5">
    <location>
        <begin position="45"/>
        <end position="301"/>
    </location>
</feature>
<dbReference type="InterPro" id="IPR033116">
    <property type="entry name" value="TRYPSIN_SER"/>
</dbReference>
<dbReference type="InterPro" id="IPR018114">
    <property type="entry name" value="TRYPSIN_HIS"/>
</dbReference>
<feature type="signal peptide" evidence="4">
    <location>
        <begin position="1"/>
        <end position="20"/>
    </location>
</feature>
<dbReference type="EMBL" id="JALKII010000007">
    <property type="protein sequence ID" value="MCK0538247.1"/>
    <property type="molecule type" value="Genomic_DNA"/>
</dbReference>
<dbReference type="GO" id="GO:0006508">
    <property type="term" value="P:proteolysis"/>
    <property type="evidence" value="ECO:0007669"/>
    <property type="project" value="UniProtKB-KW"/>
</dbReference>
<reference evidence="6" key="1">
    <citation type="submission" date="2022-04" db="EMBL/GenBank/DDBJ databases">
        <title>Alcanivorax sp. CY1518 draft genome sequence.</title>
        <authorList>
            <person name="Zhao G."/>
            <person name="An M."/>
        </authorList>
    </citation>
    <scope>NUCLEOTIDE SEQUENCE</scope>
    <source>
        <strain evidence="6">CY1518</strain>
    </source>
</reference>
<keyword evidence="7" id="KW-1185">Reference proteome</keyword>